<feature type="coiled-coil region" evidence="1">
    <location>
        <begin position="2082"/>
        <end position="2109"/>
    </location>
</feature>
<accession>A0AAV9N620</accession>
<evidence type="ECO:0000259" key="4">
    <source>
        <dbReference type="Pfam" id="PF20220"/>
    </source>
</evidence>
<reference evidence="5 6" key="1">
    <citation type="submission" date="2023-08" db="EMBL/GenBank/DDBJ databases">
        <title>Black Yeasts Isolated from many extreme environments.</title>
        <authorList>
            <person name="Coleine C."/>
            <person name="Stajich J.E."/>
            <person name="Selbmann L."/>
        </authorList>
    </citation>
    <scope>NUCLEOTIDE SEQUENCE [LARGE SCALE GENOMIC DNA]</scope>
    <source>
        <strain evidence="5 6">CCFEE 5792</strain>
    </source>
</reference>
<protein>
    <recommendedName>
        <fullName evidence="7">Toxin subunit</fullName>
    </recommendedName>
</protein>
<feature type="domain" description="Tc toxin complex TcA C-terminal TcB-binding" evidence="2">
    <location>
        <begin position="2258"/>
        <end position="2540"/>
    </location>
</feature>
<dbReference type="InterPro" id="IPR046839">
    <property type="entry name" value="ABC_toxin_N"/>
</dbReference>
<dbReference type="Pfam" id="PF18276">
    <property type="entry name" value="TcA_TcB_BD"/>
    <property type="match status" value="1"/>
</dbReference>
<evidence type="ECO:0000259" key="2">
    <source>
        <dbReference type="Pfam" id="PF18276"/>
    </source>
</evidence>
<dbReference type="InterPro" id="IPR041079">
    <property type="entry name" value="Neuraminidase-like"/>
</dbReference>
<feature type="domain" description="ABC toxin N-terminal" evidence="4">
    <location>
        <begin position="1143"/>
        <end position="1264"/>
    </location>
</feature>
<evidence type="ECO:0000256" key="1">
    <source>
        <dbReference type="SAM" id="Coils"/>
    </source>
</evidence>
<dbReference type="Proteomes" id="UP001358417">
    <property type="component" value="Unassembled WGS sequence"/>
</dbReference>
<dbReference type="Pfam" id="PF18413">
    <property type="entry name" value="Neuraminidase"/>
    <property type="match status" value="1"/>
</dbReference>
<dbReference type="Pfam" id="PF20220">
    <property type="entry name" value="ABC_toxin_N"/>
    <property type="match status" value="1"/>
</dbReference>
<dbReference type="RefSeq" id="XP_064703791.1">
    <property type="nucleotide sequence ID" value="XM_064849567.1"/>
</dbReference>
<proteinExistence type="predicted"/>
<comment type="caution">
    <text evidence="5">The sequence shown here is derived from an EMBL/GenBank/DDBJ whole genome shotgun (WGS) entry which is preliminary data.</text>
</comment>
<dbReference type="InterPro" id="IPR040840">
    <property type="entry name" value="TcA_TcB_BD"/>
</dbReference>
<gene>
    <name evidence="5" type="ORF">LTR84_006003</name>
</gene>
<dbReference type="EMBL" id="JAVRRD010000022">
    <property type="protein sequence ID" value="KAK5048333.1"/>
    <property type="molecule type" value="Genomic_DNA"/>
</dbReference>
<feature type="domain" description="Neuraminidase-like" evidence="3">
    <location>
        <begin position="1294"/>
        <end position="1494"/>
    </location>
</feature>
<evidence type="ECO:0000313" key="5">
    <source>
        <dbReference type="EMBL" id="KAK5048333.1"/>
    </source>
</evidence>
<evidence type="ECO:0008006" key="7">
    <source>
        <dbReference type="Google" id="ProtNLM"/>
    </source>
</evidence>
<keyword evidence="1" id="KW-0175">Coiled coil</keyword>
<evidence type="ECO:0000259" key="3">
    <source>
        <dbReference type="Pfam" id="PF18413"/>
    </source>
</evidence>
<sequence>MSEELLQSLNAIRDLVRSDSIQCETDEIKKFTIELLEQAIDESLDITTASSRDFTARFLDEQDDANKEPAKQAVTLFQAIQRLQAIVIELEQIGPLLNHGLRSANDIAWKAIDSLREECPEINVETLRRIKDQALVIATRNEQAWIALLRTRFETLTPASAVEGIGGSSPPTSSISMETLFKEVNAAGCEHCCSVLSPSAYFVDLLRMLSKLKATDDQTLQQKFFQRRADLKDLELSCFNTTNLVQYIDLVHEVLQSFSVKLAGTNSHADVADKGDVYFDQDLHMEVFRNAVFPVASFPYNFATSSIDHYLGTLGTSTLDVMKTFGSGYRIFQAKDVHKQAVEAAIRAAAEGNPPPESRADCQKIDGLSRLNDSVMQRALSAQSLGLVQEEYVVLTGEAYFSKPALEAYRSPMRTEDYNSAIGLRSVGELWGYNSDAEMLSDNENDKAGLTFVQAQLLPRCGLSLDELVEVLQTQYMGRRLLLTPANAAAKFSKRPEVLRLRSVPDASNTSNSLNVLVCRDLLSFVRLLRKLNWSISVLDATLSCLWRDQTGGITQGEKHIIAPRLHQSVTPDVIENIMAIREISKATGIDIQQLLTLWGVMDSFGPKSLFAILFIQEAPTSVLEVFGPNNDGDYLRESRTVGDAFVGLARAMSLSRSELEELLKNIVWGDERPPGLEQETVLDITTLSAIYRHSLLKKILKTTFRNLRLLLQQPPFSEFFDSPKRTLYILSQWNNLASLGWTAIDVLSTCPAQNPGDKSIDGEKNKIPGIVATLCAAAPSQDNPSPSSTSRTTILSAVRLQHPTATDTILSILIDDVLRFKNSEDQFVTAPQYLDETQDKIGSQGFEEGYILSPISASYFFEASSGSVMLDDTPILSSAIALEKGEAYLLGFGPAPVQPKVAGSRWKVKAINRDLRTLSWRTAHEVPLPPLTSFIAAKSSVIRLLEIVKSLSIVLQLVSKFQLQDDELLYFEQSKALGVGITLQNPSMADLQKLCTYFSMRRSARAISKNPNQLLRFLRWCNDEKSNGLLSTQISELTSSSDQTVSDILDHKYPDVPDELRKRLLQDMEELDGLLKIWSFFPPTKLSLLDESLLFDIAQPRMLDQHSEDFKLATAVRNDLKNKFDTFGKNVPTPYTAVVRKVVEESRAAMIQYLTNHQEMKNKAFTDADSLFEFFLIDVSMGPGLQTSRIKQAISTVHLYVQRCLLGLEVKNKVPSNVINRKDWEWMRSYQTWEANRKVFLYPENWLDPTLRDNKSELFKDFEAKIMQTNLDEENMSQLIKNYVYGVNDLSDLEIQAYLWDTQTAGTGAFHLFARSRSTPYIYYYRRLLVKASTTLPNSNRVDPSTRLLRWTAWQKMDMEIQTYESDAEGKTLSKPGSYLIPVIRRNRLFLFNPQILLKTRPNPVVQGSKISEMGNLSTGNSKPIKFWEVRMSWTELRNEQWSPKKVSQACLNIDPLPLDSLPSGKDDGNSWNNNIDMDGDRLPCIDNFKFWVRSSKADGNADQMATGVGEMLDIDMECSYQMPGSVGYKIGAFSLGTFRMRDYDVTTIAPEQRALSSWNRSSVWSKKNDPYYPPAVTTLRTQFSQVRIARPTTYTETYPTKYTDTIYHLGINNSALLGQMQWDYEAQKWQSTTWTISFDDSQAKRPTGLVADMISASTGSLRYIFLPDDASQQDSDSGSAVQIMNKMGPFLMERATSTIGTSSLYSALSGLSDKPDISTAFGGSKDPVFHEMAAPYSLYNWELGYHMVSLLMERLLATQQLDLALHVARYVFDPTVAGGDATKCWQFAPFRDPALVDKETPTQVVEKMIPAEGSNFEAAVSDWRESPFSPHVVARNYPKAYMKRMVRKYIEILIASGDQYFRQSTLESMPLAIQRYIEASHLFGAKPTTFNSLSKSKPRTFGSLTQALDFNSFNNTVVDLELDFPFKRLPKWRGYSGPRVDPSVTATGLMGILQTGYFCVPANPDLSRLRGLIDDRLYKIRNCQDINGKGVSLRLFEPALDPGDLIQAQAAGLSISSFLSESAAPSPKSRFLYLLAKALELCAELKVMGDEYLMIKEKKDAEALMALRQSQDLSLTTLALQMKTLQRDEAYKTLESLEETRRGHETRLMYHAQLAGEDGKSPKPGQEWNDIAQTMETVTKDDLRMSSTEKIEFDRANEAAGYNQKASILETTAGVLMALPRLVVNTAPVGVGVSMHWDASVMGQLLMTTAGVLKLVGQMKMDESTRAARKAQLMRQLQERRQQVNAAGRDIAVIDKQIAAQNIRIKICESDLNLQQKQIEHSKELETFYRTKYTNEKLYAWMDNAFCRIFQDTYEMASSMARTAQRAWKFESQQNTQFLKSTGYWDRSRDGMFSARYLYLDLKRMEQEFINNSYHDFEITKSISLRQINPWQLLSLRYNHMAEIKLDELLFDIDFPGQYLRRIKSVSVSIPCIVGPYTSISCTLKMNRNEIRLVAGKSENDQPTPMKVDDLPINSIAVSHGQSDTGMFDMSFGGNSDRYGPFEGAGVISEWVLELPSPVPQFDYTSITDVIMQIRYTSKAAEEASQSQASARVRQYMKEVTSAGANTSLLDIRNDFPNEWRRITQVAPGSSETADDVTLNLTEIHKRLPFWTKGRSVTATKTQLVVTTEDGSYPVITLQDGHTFEDGSEQLSGAQVLVNSTSMAINNDWTLRIQKKVGNGRLNGMFMILSYVVSGSGV</sequence>
<keyword evidence="6" id="KW-1185">Reference proteome</keyword>
<name>A0AAV9N620_9EURO</name>
<organism evidence="5 6">
    <name type="scientific">Exophiala bonariae</name>
    <dbReference type="NCBI Taxonomy" id="1690606"/>
    <lineage>
        <taxon>Eukaryota</taxon>
        <taxon>Fungi</taxon>
        <taxon>Dikarya</taxon>
        <taxon>Ascomycota</taxon>
        <taxon>Pezizomycotina</taxon>
        <taxon>Eurotiomycetes</taxon>
        <taxon>Chaetothyriomycetidae</taxon>
        <taxon>Chaetothyriales</taxon>
        <taxon>Herpotrichiellaceae</taxon>
        <taxon>Exophiala</taxon>
    </lineage>
</organism>
<evidence type="ECO:0000313" key="6">
    <source>
        <dbReference type="Proteomes" id="UP001358417"/>
    </source>
</evidence>
<dbReference type="GeneID" id="89974177"/>